<comment type="similarity">
    <text evidence="2">Belongs to the krueppel C2H2-type zinc-finger protein family.</text>
</comment>
<dbReference type="FunFam" id="3.30.160.60:FF:000944">
    <property type="entry name" value="zinc finger protein 232 isoform X1"/>
    <property type="match status" value="1"/>
</dbReference>
<evidence type="ECO:0000256" key="4">
    <source>
        <dbReference type="ARBA" id="ARBA00022737"/>
    </source>
</evidence>
<dbReference type="FunFam" id="3.30.160.60:FF:000200">
    <property type="entry name" value="zinc finger protein 510 isoform X2"/>
    <property type="match status" value="2"/>
</dbReference>
<dbReference type="CDD" id="cd07765">
    <property type="entry name" value="KRAB_A-box"/>
    <property type="match status" value="1"/>
</dbReference>
<dbReference type="GO" id="GO:0008270">
    <property type="term" value="F:zinc ion binding"/>
    <property type="evidence" value="ECO:0007669"/>
    <property type="project" value="UniProtKB-KW"/>
</dbReference>
<organism evidence="14 15">
    <name type="scientific">Prolemur simus</name>
    <name type="common">Greater bamboo lemur</name>
    <name type="synonym">Hapalemur simus</name>
    <dbReference type="NCBI Taxonomy" id="1328070"/>
    <lineage>
        <taxon>Eukaryota</taxon>
        <taxon>Metazoa</taxon>
        <taxon>Chordata</taxon>
        <taxon>Craniata</taxon>
        <taxon>Vertebrata</taxon>
        <taxon>Euteleostomi</taxon>
        <taxon>Mammalia</taxon>
        <taxon>Eutheria</taxon>
        <taxon>Euarchontoglires</taxon>
        <taxon>Primates</taxon>
        <taxon>Strepsirrhini</taxon>
        <taxon>Lemuriformes</taxon>
        <taxon>Lemuridae</taxon>
        <taxon>Prolemur</taxon>
    </lineage>
</organism>
<feature type="domain" description="C2H2-type" evidence="12">
    <location>
        <begin position="335"/>
        <end position="362"/>
    </location>
</feature>
<dbReference type="Proteomes" id="UP000694414">
    <property type="component" value="Unplaced"/>
</dbReference>
<keyword evidence="8" id="KW-0238">DNA-binding</keyword>
<evidence type="ECO:0000256" key="10">
    <source>
        <dbReference type="ARBA" id="ARBA00023242"/>
    </source>
</evidence>
<feature type="domain" description="C2H2-type" evidence="12">
    <location>
        <begin position="419"/>
        <end position="446"/>
    </location>
</feature>
<sequence length="493" mass="55990">GGHLQPLGPHLGVSMASEALMSHAQGSVTFEDVAVDFSSEEWKLLDETQRLLYRDVMLENFALVASLGKSLTLTQHPGWALSFLFVLGAALSLPQPGCWFRTENEEAPSQGVSQVRAPKAGLATQKAYPCGIWSPVMKDVLLLAEHQGILPRHKSHTYETHGRPFWFSTNILQHQKQHTGENYFRRDEDRALFGKNCGVHVSENPFTCGDSGKDLLPSSALLQQQTIYSKENSLRSTQCKEAFHTAEGYYTCSECGKAYRHKSRFHEHQRVHSGERPYECHECGKFFSRKSNLVVHQRKSHTRERPYECSECGKTFRQSSGLIEHQRIHTGAKPYKCSDCGKFFSRRITLVRHQRIHTGERPYNCTECGKFFSQSSGLIAHKRVHTGERPYKCTQCGKSFSQRSSLILHQRVHTGERPYECSECGKAFSLKSTLVQHQRVHTGERPYECSECGKFFSHKSSLIKHQRNHIGEKPSANGLLPFSTRKFTLEKGF</sequence>
<comment type="subcellular location">
    <subcellularLocation>
        <location evidence="1">Nucleus</location>
    </subcellularLocation>
</comment>
<keyword evidence="5 11" id="KW-0863">Zinc-finger</keyword>
<evidence type="ECO:0000313" key="15">
    <source>
        <dbReference type="Proteomes" id="UP000694414"/>
    </source>
</evidence>
<dbReference type="SUPFAM" id="SSF57667">
    <property type="entry name" value="beta-beta-alpha zinc fingers"/>
    <property type="match status" value="4"/>
</dbReference>
<dbReference type="FunFam" id="3.30.160.60:FF:000642">
    <property type="entry name" value="Zinc finger with KRAB and SCAN domains 2"/>
    <property type="match status" value="1"/>
</dbReference>
<dbReference type="SMART" id="SM00349">
    <property type="entry name" value="KRAB"/>
    <property type="match status" value="1"/>
</dbReference>
<feature type="domain" description="C2H2-type" evidence="12">
    <location>
        <begin position="307"/>
        <end position="334"/>
    </location>
</feature>
<evidence type="ECO:0000256" key="8">
    <source>
        <dbReference type="ARBA" id="ARBA00023125"/>
    </source>
</evidence>
<dbReference type="PROSITE" id="PS50157">
    <property type="entry name" value="ZINC_FINGER_C2H2_2"/>
    <property type="match status" value="8"/>
</dbReference>
<dbReference type="Gene3D" id="6.10.140.140">
    <property type="match status" value="1"/>
</dbReference>
<dbReference type="Pfam" id="PF00096">
    <property type="entry name" value="zf-C2H2"/>
    <property type="match status" value="8"/>
</dbReference>
<evidence type="ECO:0000256" key="9">
    <source>
        <dbReference type="ARBA" id="ARBA00023163"/>
    </source>
</evidence>
<dbReference type="Gene3D" id="3.30.160.60">
    <property type="entry name" value="Classic Zinc Finger"/>
    <property type="match status" value="8"/>
</dbReference>
<dbReference type="SUPFAM" id="SSF109640">
    <property type="entry name" value="KRAB domain (Kruppel-associated box)"/>
    <property type="match status" value="1"/>
</dbReference>
<proteinExistence type="inferred from homology"/>
<keyword evidence="6" id="KW-0862">Zinc</keyword>
<dbReference type="FunFam" id="3.30.160.60:FF:000176">
    <property type="entry name" value="zinc finger protein 70"/>
    <property type="match status" value="1"/>
</dbReference>
<reference evidence="14" key="2">
    <citation type="submission" date="2025-09" db="UniProtKB">
        <authorList>
            <consortium name="Ensembl"/>
        </authorList>
    </citation>
    <scope>IDENTIFICATION</scope>
</reference>
<dbReference type="Ensembl" id="ENSPSMT00000025618.1">
    <property type="protein sequence ID" value="ENSPSMP00000022071.1"/>
    <property type="gene ID" value="ENSPSMG00000015606.1"/>
</dbReference>
<protein>
    <recommendedName>
        <fullName evidence="16">Zinc finger protein 530</fullName>
    </recommendedName>
</protein>
<dbReference type="InterPro" id="IPR013087">
    <property type="entry name" value="Znf_C2H2_type"/>
</dbReference>
<evidence type="ECO:0000256" key="1">
    <source>
        <dbReference type="ARBA" id="ARBA00004123"/>
    </source>
</evidence>
<feature type="domain" description="C2H2-type" evidence="12">
    <location>
        <begin position="391"/>
        <end position="418"/>
    </location>
</feature>
<dbReference type="AlphaFoldDB" id="A0A8C8ZPY1"/>
<dbReference type="PANTHER" id="PTHR24393:SF100">
    <property type="entry name" value="ZINC FINGER PROTEIN-RELATED"/>
    <property type="match status" value="1"/>
</dbReference>
<evidence type="ECO:0000256" key="7">
    <source>
        <dbReference type="ARBA" id="ARBA00023015"/>
    </source>
</evidence>
<evidence type="ECO:0000256" key="11">
    <source>
        <dbReference type="PROSITE-ProRule" id="PRU00042"/>
    </source>
</evidence>
<dbReference type="PANTHER" id="PTHR24393">
    <property type="entry name" value="ZINC FINGER PROTEIN"/>
    <property type="match status" value="1"/>
</dbReference>
<dbReference type="FunFam" id="3.30.160.60:FF:002343">
    <property type="entry name" value="Zinc finger protein 33A"/>
    <property type="match status" value="1"/>
</dbReference>
<keyword evidence="3" id="KW-0479">Metal-binding</keyword>
<dbReference type="GO" id="GO:0000978">
    <property type="term" value="F:RNA polymerase II cis-regulatory region sequence-specific DNA binding"/>
    <property type="evidence" value="ECO:0007669"/>
    <property type="project" value="TreeGrafter"/>
</dbReference>
<evidence type="ECO:0000256" key="6">
    <source>
        <dbReference type="ARBA" id="ARBA00022833"/>
    </source>
</evidence>
<evidence type="ECO:0000256" key="3">
    <source>
        <dbReference type="ARBA" id="ARBA00022723"/>
    </source>
</evidence>
<evidence type="ECO:0000259" key="12">
    <source>
        <dbReference type="PROSITE" id="PS50157"/>
    </source>
</evidence>
<evidence type="ECO:0000313" key="14">
    <source>
        <dbReference type="Ensembl" id="ENSPSMP00000022071.1"/>
    </source>
</evidence>
<dbReference type="FunFam" id="3.30.160.60:FF:000060">
    <property type="entry name" value="zinc finger protein 436"/>
    <property type="match status" value="1"/>
</dbReference>
<evidence type="ECO:0008006" key="16">
    <source>
        <dbReference type="Google" id="ProtNLM"/>
    </source>
</evidence>
<dbReference type="InterPro" id="IPR001909">
    <property type="entry name" value="KRAB"/>
</dbReference>
<dbReference type="SMART" id="SM00355">
    <property type="entry name" value="ZnF_C2H2"/>
    <property type="match status" value="8"/>
</dbReference>
<dbReference type="FunFam" id="3.30.160.60:FF:001530">
    <property type="entry name" value="Zinc finger protein 268"/>
    <property type="match status" value="1"/>
</dbReference>
<keyword evidence="7" id="KW-0805">Transcription regulation</keyword>
<evidence type="ECO:0000256" key="2">
    <source>
        <dbReference type="ARBA" id="ARBA00006991"/>
    </source>
</evidence>
<dbReference type="InterPro" id="IPR036236">
    <property type="entry name" value="Znf_C2H2_sf"/>
</dbReference>
<keyword evidence="15" id="KW-1185">Reference proteome</keyword>
<name>A0A8C8ZPY1_PROSS</name>
<dbReference type="GeneTree" id="ENSGT00940000163453"/>
<feature type="domain" description="C2H2-type" evidence="12">
    <location>
        <begin position="447"/>
        <end position="474"/>
    </location>
</feature>
<feature type="domain" description="C2H2-type" evidence="12">
    <location>
        <begin position="278"/>
        <end position="306"/>
    </location>
</feature>
<dbReference type="InterPro" id="IPR036051">
    <property type="entry name" value="KRAB_dom_sf"/>
</dbReference>
<keyword evidence="10" id="KW-0539">Nucleus</keyword>
<feature type="domain" description="C2H2-type" evidence="12">
    <location>
        <begin position="363"/>
        <end position="390"/>
    </location>
</feature>
<keyword evidence="4" id="KW-0677">Repeat</keyword>
<dbReference type="PROSITE" id="PS00028">
    <property type="entry name" value="ZINC_FINGER_C2H2_1"/>
    <property type="match status" value="8"/>
</dbReference>
<evidence type="ECO:0000259" key="13">
    <source>
        <dbReference type="PROSITE" id="PS50805"/>
    </source>
</evidence>
<dbReference type="Pfam" id="PF01352">
    <property type="entry name" value="KRAB"/>
    <property type="match status" value="1"/>
</dbReference>
<accession>A0A8C8ZPY1</accession>
<feature type="domain" description="KRAB" evidence="13">
    <location>
        <begin position="28"/>
        <end position="121"/>
    </location>
</feature>
<dbReference type="GO" id="GO:0001228">
    <property type="term" value="F:DNA-binding transcription activator activity, RNA polymerase II-specific"/>
    <property type="evidence" value="ECO:0007669"/>
    <property type="project" value="TreeGrafter"/>
</dbReference>
<feature type="domain" description="C2H2-type" evidence="12">
    <location>
        <begin position="250"/>
        <end position="277"/>
    </location>
</feature>
<evidence type="ECO:0000256" key="5">
    <source>
        <dbReference type="ARBA" id="ARBA00022771"/>
    </source>
</evidence>
<keyword evidence="9" id="KW-0804">Transcription</keyword>
<dbReference type="GO" id="GO:0005634">
    <property type="term" value="C:nucleus"/>
    <property type="evidence" value="ECO:0007669"/>
    <property type="project" value="UniProtKB-SubCell"/>
</dbReference>
<dbReference type="PROSITE" id="PS50805">
    <property type="entry name" value="KRAB"/>
    <property type="match status" value="1"/>
</dbReference>
<reference evidence="14" key="1">
    <citation type="submission" date="2025-08" db="UniProtKB">
        <authorList>
            <consortium name="Ensembl"/>
        </authorList>
    </citation>
    <scope>IDENTIFICATION</scope>
</reference>